<proteinExistence type="inferred from homology"/>
<evidence type="ECO:0000256" key="1">
    <source>
        <dbReference type="ARBA" id="ARBA00008857"/>
    </source>
</evidence>
<comment type="similarity">
    <text evidence="1">Belongs to the 'phage' integrase family.</text>
</comment>
<dbReference type="EMBL" id="BOOI01000075">
    <property type="protein sequence ID" value="GIH88147.1"/>
    <property type="molecule type" value="Genomic_DNA"/>
</dbReference>
<dbReference type="InterPro" id="IPR011010">
    <property type="entry name" value="DNA_brk_join_enz"/>
</dbReference>
<dbReference type="InterPro" id="IPR013762">
    <property type="entry name" value="Integrase-like_cat_sf"/>
</dbReference>
<dbReference type="Pfam" id="PF00589">
    <property type="entry name" value="Phage_integrase"/>
    <property type="match status" value="1"/>
</dbReference>
<dbReference type="RefSeq" id="WP_189243767.1">
    <property type="nucleotide sequence ID" value="NZ_BMQP01000049.1"/>
</dbReference>
<accession>A0A8J3S598</accession>
<sequence>MTIYDRWHKSRPKPDEELCGCRPKRVPTSDHGCDGRWQVRYRDDTGSQRKRNFDRRPDAERFDTEIKNSLHKGEYLDPSAGQITLSAYAREWRASLTSDPGTLEGVDSRLSRWVYGQKIGSETMISLAARPALLRSWIKLMEGALAPGSIKVITDMVSAIFSTAVDDRIINRNPFKLKSVQTARPVENGSKKVIPWTLAQVARVAEMLPAHLGAMVYLGAGCGLRQGELFGIAVDDLDFDNGLVHVNRQVRLVRSRQVFSLPKRNKTRSVPMPASVAERLRAHIERHSPTDVTLPWRVPDGEPRTYRLLFVRETGGALHRGSFNYTWRGAIERAGIVPPTPPGIRRKPYREHGCHKLRHTAASAWLAAGVDVVTVAEYLGHNDPAFTLRTYTHLMPSATERARRAMDAFFSDSVCALDVP</sequence>
<dbReference type="GO" id="GO:0003677">
    <property type="term" value="F:DNA binding"/>
    <property type="evidence" value="ECO:0007669"/>
    <property type="project" value="UniProtKB-KW"/>
</dbReference>
<reference evidence="5" key="1">
    <citation type="submission" date="2021-01" db="EMBL/GenBank/DDBJ databases">
        <title>Whole genome shotgun sequence of Planobispora rosea NBRC 15558.</title>
        <authorList>
            <person name="Komaki H."/>
            <person name="Tamura T."/>
        </authorList>
    </citation>
    <scope>NUCLEOTIDE SEQUENCE</scope>
    <source>
        <strain evidence="5">NBRC 15558</strain>
    </source>
</reference>
<evidence type="ECO:0000256" key="2">
    <source>
        <dbReference type="ARBA" id="ARBA00023125"/>
    </source>
</evidence>
<dbReference type="PANTHER" id="PTHR30349">
    <property type="entry name" value="PHAGE INTEGRASE-RELATED"/>
    <property type="match status" value="1"/>
</dbReference>
<evidence type="ECO:0000259" key="4">
    <source>
        <dbReference type="PROSITE" id="PS51898"/>
    </source>
</evidence>
<dbReference type="PANTHER" id="PTHR30349:SF64">
    <property type="entry name" value="PROPHAGE INTEGRASE INTD-RELATED"/>
    <property type="match status" value="1"/>
</dbReference>
<keyword evidence="6" id="KW-1185">Reference proteome</keyword>
<dbReference type="Gene3D" id="1.10.150.130">
    <property type="match status" value="1"/>
</dbReference>
<name>A0A8J3S598_PLARO</name>
<dbReference type="InterPro" id="IPR010998">
    <property type="entry name" value="Integrase_recombinase_N"/>
</dbReference>
<comment type="caution">
    <text evidence="5">The sequence shown here is derived from an EMBL/GenBank/DDBJ whole genome shotgun (WGS) entry which is preliminary data.</text>
</comment>
<feature type="domain" description="Tyr recombinase" evidence="4">
    <location>
        <begin position="191"/>
        <end position="407"/>
    </location>
</feature>
<gene>
    <name evidence="5" type="ORF">Pro02_65550</name>
</gene>
<dbReference type="Gene3D" id="1.10.443.10">
    <property type="entry name" value="Intergrase catalytic core"/>
    <property type="match status" value="1"/>
</dbReference>
<evidence type="ECO:0000256" key="3">
    <source>
        <dbReference type="ARBA" id="ARBA00023172"/>
    </source>
</evidence>
<dbReference type="PROSITE" id="PS51898">
    <property type="entry name" value="TYR_RECOMBINASE"/>
    <property type="match status" value="1"/>
</dbReference>
<keyword evidence="2" id="KW-0238">DNA-binding</keyword>
<evidence type="ECO:0000313" key="5">
    <source>
        <dbReference type="EMBL" id="GIH88147.1"/>
    </source>
</evidence>
<dbReference type="InterPro" id="IPR002104">
    <property type="entry name" value="Integrase_catalytic"/>
</dbReference>
<evidence type="ECO:0000313" key="6">
    <source>
        <dbReference type="Proteomes" id="UP000655044"/>
    </source>
</evidence>
<dbReference type="GO" id="GO:0015074">
    <property type="term" value="P:DNA integration"/>
    <property type="evidence" value="ECO:0007669"/>
    <property type="project" value="InterPro"/>
</dbReference>
<organism evidence="5 6">
    <name type="scientific">Planobispora rosea</name>
    <dbReference type="NCBI Taxonomy" id="35762"/>
    <lineage>
        <taxon>Bacteria</taxon>
        <taxon>Bacillati</taxon>
        <taxon>Actinomycetota</taxon>
        <taxon>Actinomycetes</taxon>
        <taxon>Streptosporangiales</taxon>
        <taxon>Streptosporangiaceae</taxon>
        <taxon>Planobispora</taxon>
    </lineage>
</organism>
<dbReference type="GO" id="GO:0006310">
    <property type="term" value="P:DNA recombination"/>
    <property type="evidence" value="ECO:0007669"/>
    <property type="project" value="UniProtKB-KW"/>
</dbReference>
<dbReference type="SUPFAM" id="SSF56349">
    <property type="entry name" value="DNA breaking-rejoining enzymes"/>
    <property type="match status" value="1"/>
</dbReference>
<dbReference type="AlphaFoldDB" id="A0A8J3S598"/>
<dbReference type="CDD" id="cd01189">
    <property type="entry name" value="INT_ICEBs1_C_like"/>
    <property type="match status" value="1"/>
</dbReference>
<keyword evidence="3" id="KW-0233">DNA recombination</keyword>
<protein>
    <recommendedName>
        <fullName evidence="4">Tyr recombinase domain-containing protein</fullName>
    </recommendedName>
</protein>
<dbReference type="Proteomes" id="UP000655044">
    <property type="component" value="Unassembled WGS sequence"/>
</dbReference>
<dbReference type="InterPro" id="IPR050090">
    <property type="entry name" value="Tyrosine_recombinase_XerCD"/>
</dbReference>